<proteinExistence type="predicted"/>
<protein>
    <submittedName>
        <fullName evidence="1">Uncharacterized protein</fullName>
    </submittedName>
</protein>
<dbReference type="EMBL" id="BIFQ01000001">
    <property type="protein sequence ID" value="GCE03489.1"/>
    <property type="molecule type" value="Genomic_DNA"/>
</dbReference>
<comment type="caution">
    <text evidence="1">The sequence shown here is derived from an EMBL/GenBank/DDBJ whole genome shotgun (WGS) entry which is preliminary data.</text>
</comment>
<dbReference type="RefSeq" id="WP_126594755.1">
    <property type="nucleotide sequence ID" value="NZ_BIFQ01000001.1"/>
</dbReference>
<organism evidence="1 2">
    <name type="scientific">Dictyobacter aurantiacus</name>
    <dbReference type="NCBI Taxonomy" id="1936993"/>
    <lineage>
        <taxon>Bacteria</taxon>
        <taxon>Bacillati</taxon>
        <taxon>Chloroflexota</taxon>
        <taxon>Ktedonobacteria</taxon>
        <taxon>Ktedonobacterales</taxon>
        <taxon>Dictyobacteraceae</taxon>
        <taxon>Dictyobacter</taxon>
    </lineage>
</organism>
<accession>A0A401Z9H2</accession>
<dbReference type="AlphaFoldDB" id="A0A401Z9H2"/>
<dbReference type="Proteomes" id="UP000287224">
    <property type="component" value="Unassembled WGS sequence"/>
</dbReference>
<evidence type="ECO:0000313" key="2">
    <source>
        <dbReference type="Proteomes" id="UP000287224"/>
    </source>
</evidence>
<reference evidence="2" key="1">
    <citation type="submission" date="2018-12" db="EMBL/GenBank/DDBJ databases">
        <title>Tengunoibacter tsumagoiensis gen. nov., sp. nov., Dictyobacter kobayashii sp. nov., D. alpinus sp. nov., and D. joshuensis sp. nov. and description of Dictyobacteraceae fam. nov. within the order Ktedonobacterales isolated from Tengu-no-mugimeshi.</title>
        <authorList>
            <person name="Wang C.M."/>
            <person name="Zheng Y."/>
            <person name="Sakai Y."/>
            <person name="Toyoda A."/>
            <person name="Minakuchi Y."/>
            <person name="Abe K."/>
            <person name="Yokota A."/>
            <person name="Yabe S."/>
        </authorList>
    </citation>
    <scope>NUCLEOTIDE SEQUENCE [LARGE SCALE GENOMIC DNA]</scope>
    <source>
        <strain evidence="2">S-27</strain>
    </source>
</reference>
<gene>
    <name evidence="1" type="ORF">KDAU_08180</name>
</gene>
<sequence>MMLSSRPNFFLLLDLDPEEPWSDSTYQKACQDKIRQWDRESAGIAKKALLAQANRALLPQIHQVMECAELRKQEAEEARKILYRRDQEAHARFERQLALLNLKDEADPKEVDLFIQEFKHIMPEPSIQMRITVKVRPADKGDDNGSKPLDASLASNIADRLELIQQKTLYDFLGCSRTCVTSELLARASELYAQEVRLHPTPTTIARVELAGFAITLFKSDEMRARYDETLRRGALQQLLDDLAASMKRSPTRELHPRQVRYYLERAAAAGWSKDEAFTRLKERSRLQQWLLTLPAKDTEWRVENIAMGLRDPFDSLLPSVDTDNVRQIQYRLHHSAIRLYWQWPEGCQVIFLSYRTQPGPLQHYAPDVITYDVTRAEYERRGYYTLSIGNGDQSYHLLISAIVEQDGVRRLSSGVQLHIHCSPTRLTYKIFPPHLLRRQRLLALQMDPPGLLPSLLFVSRSQRPAAQRTDGVLMQRIDKGQTDSRGELLIPLPALPSSPKMFGKLFLEDERLASTILIYHPVPGQMRLN</sequence>
<evidence type="ECO:0000313" key="1">
    <source>
        <dbReference type="EMBL" id="GCE03489.1"/>
    </source>
</evidence>
<name>A0A401Z9H2_9CHLR</name>
<keyword evidence="2" id="KW-1185">Reference proteome</keyword>
<dbReference type="OrthoDB" id="4494375at2"/>